<feature type="domain" description="C2H2-type" evidence="8">
    <location>
        <begin position="1008"/>
        <end position="1035"/>
    </location>
</feature>
<dbReference type="Pfam" id="PF00096">
    <property type="entry name" value="zf-C2H2"/>
    <property type="match status" value="2"/>
</dbReference>
<dbReference type="InterPro" id="IPR012934">
    <property type="entry name" value="Znf_AD"/>
</dbReference>
<keyword evidence="4" id="KW-0726">Sexual differentiation</keyword>
<evidence type="ECO:0000259" key="8">
    <source>
        <dbReference type="PROSITE" id="PS50157"/>
    </source>
</evidence>
<evidence type="ECO:0000256" key="3">
    <source>
        <dbReference type="ARBA" id="ARBA00022782"/>
    </source>
</evidence>
<feature type="domain" description="C2H2-type" evidence="8">
    <location>
        <begin position="1093"/>
        <end position="1120"/>
    </location>
</feature>
<keyword evidence="7" id="KW-0863">Zinc-finger</keyword>
<dbReference type="EMBL" id="CCAG010002890">
    <property type="status" value="NOT_ANNOTATED_CDS"/>
    <property type="molecule type" value="Genomic_DNA"/>
</dbReference>
<dbReference type="Gene3D" id="3.30.160.60">
    <property type="entry name" value="Classic Zinc Finger"/>
    <property type="match status" value="8"/>
</dbReference>
<feature type="active site" description="Proton acceptor" evidence="5">
    <location>
        <position position="642"/>
    </location>
</feature>
<dbReference type="Proteomes" id="UP000092444">
    <property type="component" value="Unassembled WGS sequence"/>
</dbReference>
<dbReference type="EnsemblMetazoa" id="GMOY001800-RA">
    <property type="protein sequence ID" value="GMOY001800-PA"/>
    <property type="gene ID" value="GMOY001800"/>
</dbReference>
<feature type="domain" description="C2H2-type" evidence="8">
    <location>
        <begin position="297"/>
        <end position="324"/>
    </location>
</feature>
<dbReference type="Pfam" id="PF05005">
    <property type="entry name" value="Ocnus"/>
    <property type="match status" value="3"/>
</dbReference>
<evidence type="ECO:0000256" key="6">
    <source>
        <dbReference type="PIRSR" id="PIRSR607702-2"/>
    </source>
</evidence>
<dbReference type="PROSITE" id="PS00028">
    <property type="entry name" value="ZINC_FINGER_C2H2_1"/>
    <property type="match status" value="12"/>
</dbReference>
<evidence type="ECO:0000256" key="4">
    <source>
        <dbReference type="ARBA" id="ARBA00022928"/>
    </source>
</evidence>
<evidence type="ECO:0000256" key="5">
    <source>
        <dbReference type="PIRSR" id="PIRSR607702-1"/>
    </source>
</evidence>
<keyword evidence="10" id="KW-1185">Reference proteome</keyword>
<evidence type="ECO:0000313" key="9">
    <source>
        <dbReference type="EnsemblMetazoa" id="GMOY001800-PA"/>
    </source>
</evidence>
<feature type="domain" description="C2H2-type" evidence="8">
    <location>
        <begin position="980"/>
        <end position="1008"/>
    </location>
</feature>
<dbReference type="AlphaFoldDB" id="A0A1B0FDX1"/>
<dbReference type="PROSITE" id="PS50157">
    <property type="entry name" value="ZINC_FINGER_C2H2_2"/>
    <property type="match status" value="11"/>
</dbReference>
<evidence type="ECO:0000256" key="2">
    <source>
        <dbReference type="ARBA" id="ARBA00010971"/>
    </source>
</evidence>
<dbReference type="STRING" id="37546.A0A1B0FDX1"/>
<keyword evidence="3" id="KW-0221">Differentiation</keyword>
<dbReference type="Gene3D" id="3.50.20.20">
    <property type="entry name" value="Janus/Ocnus"/>
    <property type="match status" value="3"/>
</dbReference>
<dbReference type="GO" id="GO:0101006">
    <property type="term" value="F:protein histidine phosphatase activity"/>
    <property type="evidence" value="ECO:0007669"/>
    <property type="project" value="TreeGrafter"/>
</dbReference>
<comment type="similarity">
    <text evidence="2">Belongs to the janus family.</text>
</comment>
<dbReference type="PhylomeDB" id="A0A1B0FDX1"/>
<dbReference type="SUPFAM" id="SSF143724">
    <property type="entry name" value="PHP14-like"/>
    <property type="match status" value="3"/>
</dbReference>
<reference evidence="9" key="1">
    <citation type="submission" date="2020-05" db="UniProtKB">
        <authorList>
            <consortium name="EnsemblMetazoa"/>
        </authorList>
    </citation>
    <scope>IDENTIFICATION</scope>
    <source>
        <strain evidence="9">Yale</strain>
    </source>
</reference>
<dbReference type="InterPro" id="IPR013087">
    <property type="entry name" value="Znf_C2H2_type"/>
</dbReference>
<evidence type="ECO:0000313" key="10">
    <source>
        <dbReference type="Proteomes" id="UP000092444"/>
    </source>
</evidence>
<dbReference type="GO" id="GO:0005634">
    <property type="term" value="C:nucleus"/>
    <property type="evidence" value="ECO:0007669"/>
    <property type="project" value="InterPro"/>
</dbReference>
<dbReference type="SUPFAM" id="SSF57667">
    <property type="entry name" value="beta-beta-alpha zinc fingers"/>
    <property type="match status" value="6"/>
</dbReference>
<feature type="domain" description="C2H2-type" evidence="8">
    <location>
        <begin position="268"/>
        <end position="295"/>
    </location>
</feature>
<sequence length="1205" mass="139267">MENMLNNKTVFIRCFLCRKRNSNDRIHKSVDAALCPASKKSIKTVLMHLARCGKFELHITCGEWVCRQCYTLIADYDACLISMTRKQRNLTNLVEKAAISVDSEFEEECLEELAAMEEFNDDRFFDDVNVSDNEIAETMYEVMGSRRAKKLKSQDALLPIPVEAKSTTPSPSSPSIQRSITPVEILQCNLCAMRFQNKIRLQKHVNSAHKKFSCDLCSFSHRNEDYIMLHMNLHEGKNENQCRYCSKEFTTKISTIRHMEVHLDTKKYQCDKCGLCFSQTTVLYNHKLQHEAEEKPLRCEICNQIFKTKRTFRHHRITHRVDRPRYSCDYCGKTFTEKYTLKVHKRSTHSESESVQQQSTTTTTTTTTAQHQKQCYQLEKHQQQQSDTNENIEYGQTTPVLSQTFGNEAKLSCIICDLPFLSKEHLNKHMEKEHDVILKSLTVANFSQNETRKPCHICGQMFSAHHNLEYHLEHFPIRFEMLKTVVRFFARAKKRFALDSNAVPSVDIEEGSFKYVLIKVSDEDNSDDSASYKTIVRGYKDCQGHSDIYERVRASCKVMGLQAEILGGGRIDRDSLAKRIKVYAVRILTRRARTYSFLSNAVPNVDIEEGQFKYVLIKIKDKENASSFEKIIVRGYKDCQWHSDIYERCSAHCQAIGLETEVLGGGKIEHDPSAKKIKVFGESTGYGKADHEETKKILLTQYPNYTIEVADNARKFALNSKAIPCVDIEEGIFKYVLIKVYGKETSDGYEPFKTIVRGYKDCAWHADIYERVSASCEGLGLATECLGGGRIEHNPSAKLIKVYGYSQNMDSAILCFLCTKDSNQNSEFYDVSSAVVPASQKPLHIVLQHLANRIKFKLIFQNGTFVCSECFKELSDYDNLMLNLLTSQKLLTNRLQNALNDKPEVVSEDGQDYEIELEVEEDATIEDAFNPELDTKEELIEVDDNVIVEEFIDDGSNNSNIPTSNDETENATSERKRCKRECLACEEVFKSNYQLQNHINEVHNNRQFICKICGVARKDEEYLELHMNIHEGKTENQCRYCTKVFSRPVNTLRHMRIHWDKKKFQCEKCGERFSLDNMLYNHRLRHEAEENPVICNFCNQSFKSRKTYNHHLLIHQTNRPRHHCDLCPKSFTERYTLKMHRKTHNENNTPTPVETKPGDFKETEAAINILVESIDREFQCVICNLKFETKSAHLQHLQEEHDVIP</sequence>
<feature type="domain" description="C2H2-type" evidence="8">
    <location>
        <begin position="212"/>
        <end position="239"/>
    </location>
</feature>
<dbReference type="SMART" id="SM00868">
    <property type="entry name" value="zf-AD"/>
    <property type="match status" value="2"/>
</dbReference>
<feature type="domain" description="C2H2-type" evidence="8">
    <location>
        <begin position="1036"/>
        <end position="1063"/>
    </location>
</feature>
<feature type="domain" description="C2H2-type" evidence="8">
    <location>
        <begin position="326"/>
        <end position="354"/>
    </location>
</feature>
<keyword evidence="7" id="KW-0479">Metal-binding</keyword>
<dbReference type="GO" id="GO:0008270">
    <property type="term" value="F:zinc ion binding"/>
    <property type="evidence" value="ECO:0007669"/>
    <property type="project" value="UniProtKB-KW"/>
</dbReference>
<feature type="domain" description="C2H2-type" evidence="8">
    <location>
        <begin position="240"/>
        <end position="267"/>
    </location>
</feature>
<dbReference type="VEuPathDB" id="VectorBase:GMOY001800"/>
<proteinExistence type="inferred from homology"/>
<keyword evidence="7" id="KW-0862">Zinc</keyword>
<dbReference type="PANTHER" id="PTHR12258:SF5">
    <property type="entry name" value="BCDNA.GH02250-RELATED"/>
    <property type="match status" value="1"/>
</dbReference>
<dbReference type="InterPro" id="IPR007702">
    <property type="entry name" value="Janus"/>
</dbReference>
<feature type="domain" description="C2H2-type" evidence="8">
    <location>
        <begin position="1064"/>
        <end position="1091"/>
    </location>
</feature>
<evidence type="ECO:0000256" key="7">
    <source>
        <dbReference type="PROSITE-ProRule" id="PRU00042"/>
    </source>
</evidence>
<accession>A0A1B0FDX1</accession>
<organism evidence="9 10">
    <name type="scientific">Glossina morsitans morsitans</name>
    <name type="common">Savannah tsetse fly</name>
    <dbReference type="NCBI Taxonomy" id="37546"/>
    <lineage>
        <taxon>Eukaryota</taxon>
        <taxon>Metazoa</taxon>
        <taxon>Ecdysozoa</taxon>
        <taxon>Arthropoda</taxon>
        <taxon>Hexapoda</taxon>
        <taxon>Insecta</taxon>
        <taxon>Pterygota</taxon>
        <taxon>Neoptera</taxon>
        <taxon>Endopterygota</taxon>
        <taxon>Diptera</taxon>
        <taxon>Brachycera</taxon>
        <taxon>Muscomorpha</taxon>
        <taxon>Hippoboscoidea</taxon>
        <taxon>Glossinidae</taxon>
        <taxon>Glossina</taxon>
    </lineage>
</organism>
<protein>
    <recommendedName>
        <fullName evidence="8">C2H2-type domain-containing protein</fullName>
    </recommendedName>
</protein>
<dbReference type="GO" id="GO:0005829">
    <property type="term" value="C:cytosol"/>
    <property type="evidence" value="ECO:0007669"/>
    <property type="project" value="TreeGrafter"/>
</dbReference>
<evidence type="ECO:0000256" key="1">
    <source>
        <dbReference type="ARBA" id="ARBA00002508"/>
    </source>
</evidence>
<dbReference type="PANTHER" id="PTHR12258">
    <property type="entry name" value="JANUS-A/JANUS-B"/>
    <property type="match status" value="1"/>
</dbReference>
<name>A0A1B0FDX1_GLOMM</name>
<dbReference type="InterPro" id="IPR036236">
    <property type="entry name" value="Znf_C2H2_sf"/>
</dbReference>
<dbReference type="SMART" id="SM00355">
    <property type="entry name" value="ZnF_C2H2"/>
    <property type="match status" value="15"/>
</dbReference>
<dbReference type="InterPro" id="IPR038596">
    <property type="entry name" value="Janus_sf"/>
</dbReference>
<comment type="function">
    <text evidence="1">JanA and janB regulate somatic sex differentiation.</text>
</comment>
<dbReference type="GO" id="GO:0007548">
    <property type="term" value="P:sex differentiation"/>
    <property type="evidence" value="ECO:0007669"/>
    <property type="project" value="UniProtKB-KW"/>
</dbReference>
<feature type="binding site" evidence="6">
    <location>
        <position position="613"/>
    </location>
    <ligand>
        <name>substrate</name>
    </ligand>
</feature>
<dbReference type="GO" id="GO:0030154">
    <property type="term" value="P:cell differentiation"/>
    <property type="evidence" value="ECO:0007669"/>
    <property type="project" value="UniProtKB-KW"/>
</dbReference>
<feature type="domain" description="C2H2-type" evidence="8">
    <location>
        <begin position="1122"/>
        <end position="1149"/>
    </location>
</feature>